<evidence type="ECO:0000313" key="2">
    <source>
        <dbReference type="Proteomes" id="UP000520156"/>
    </source>
</evidence>
<accession>A0A7X1KDQ7</accession>
<proteinExistence type="predicted"/>
<sequence>MKTAGKPPKVALVAIMRKLITALNAMIRNKQKWALA</sequence>
<organism evidence="1 2">
    <name type="scientific">Novosphingobium aerophilum</name>
    <dbReference type="NCBI Taxonomy" id="2839843"/>
    <lineage>
        <taxon>Bacteria</taxon>
        <taxon>Pseudomonadati</taxon>
        <taxon>Pseudomonadota</taxon>
        <taxon>Alphaproteobacteria</taxon>
        <taxon>Sphingomonadales</taxon>
        <taxon>Sphingomonadaceae</taxon>
        <taxon>Novosphingobium</taxon>
    </lineage>
</organism>
<gene>
    <name evidence="1" type="ORF">H7F49_18120</name>
</gene>
<keyword evidence="2" id="KW-1185">Reference proteome</keyword>
<protein>
    <submittedName>
        <fullName evidence="1">IS110 family transposase</fullName>
    </submittedName>
</protein>
<comment type="caution">
    <text evidence="1">The sequence shown here is derived from an EMBL/GenBank/DDBJ whole genome shotgun (WGS) entry which is preliminary data.</text>
</comment>
<name>A0A7X1KDQ7_9SPHN</name>
<dbReference type="AlphaFoldDB" id="A0A7X1KDQ7"/>
<feature type="non-terminal residue" evidence="1">
    <location>
        <position position="1"/>
    </location>
</feature>
<evidence type="ECO:0000313" key="1">
    <source>
        <dbReference type="EMBL" id="MBC2653601.1"/>
    </source>
</evidence>
<dbReference type="EMBL" id="JACLAU010000060">
    <property type="protein sequence ID" value="MBC2653601.1"/>
    <property type="molecule type" value="Genomic_DNA"/>
</dbReference>
<dbReference type="Proteomes" id="UP000520156">
    <property type="component" value="Unassembled WGS sequence"/>
</dbReference>
<reference evidence="1 2" key="1">
    <citation type="submission" date="2020-08" db="EMBL/GenBank/DDBJ databases">
        <title>The genome sequence of Novosphingobium flavum 4Y4.</title>
        <authorList>
            <person name="Liu Y."/>
        </authorList>
    </citation>
    <scope>NUCLEOTIDE SEQUENCE [LARGE SCALE GENOMIC DNA]</scope>
    <source>
        <strain evidence="1 2">4Y4</strain>
    </source>
</reference>